<dbReference type="RefSeq" id="WP_224036548.1">
    <property type="nucleotide sequence ID" value="NZ_AP024849.1"/>
</dbReference>
<dbReference type="PROSITE" id="PS00198">
    <property type="entry name" value="4FE4S_FER_1"/>
    <property type="match status" value="1"/>
</dbReference>
<evidence type="ECO:0000256" key="7">
    <source>
        <dbReference type="SAM" id="Phobius"/>
    </source>
</evidence>
<feature type="transmembrane region" description="Helical" evidence="7">
    <location>
        <begin position="12"/>
        <end position="30"/>
    </location>
</feature>
<name>A0ABN6IRQ1_9CLOT</name>
<keyword evidence="7" id="KW-0812">Transmembrane</keyword>
<proteinExistence type="predicted"/>
<dbReference type="InterPro" id="IPR052378">
    <property type="entry name" value="NosR_regulator"/>
</dbReference>
<feature type="transmembrane region" description="Helical" evidence="7">
    <location>
        <begin position="147"/>
        <end position="170"/>
    </location>
</feature>
<evidence type="ECO:0000256" key="2">
    <source>
        <dbReference type="ARBA" id="ARBA00022475"/>
    </source>
</evidence>
<evidence type="ECO:0000256" key="3">
    <source>
        <dbReference type="ARBA" id="ARBA00022723"/>
    </source>
</evidence>
<dbReference type="InterPro" id="IPR017900">
    <property type="entry name" value="4Fe4S_Fe_S_CS"/>
</dbReference>
<keyword evidence="4" id="KW-0408">Iron</keyword>
<dbReference type="SUPFAM" id="SSF54862">
    <property type="entry name" value="4Fe-4S ferredoxins"/>
    <property type="match status" value="1"/>
</dbReference>
<accession>A0ABN6IRQ1</accession>
<keyword evidence="3" id="KW-0479">Metal-binding</keyword>
<evidence type="ECO:0000259" key="8">
    <source>
        <dbReference type="PROSITE" id="PS51379"/>
    </source>
</evidence>
<dbReference type="Pfam" id="PF12801">
    <property type="entry name" value="Fer4_5"/>
    <property type="match status" value="2"/>
</dbReference>
<evidence type="ECO:0000313" key="9">
    <source>
        <dbReference type="EMBL" id="BCZ44901.1"/>
    </source>
</evidence>
<feature type="transmembrane region" description="Helical" evidence="7">
    <location>
        <begin position="110"/>
        <end position="127"/>
    </location>
</feature>
<keyword evidence="2" id="KW-1003">Cell membrane</keyword>
<dbReference type="PANTHER" id="PTHR30224">
    <property type="entry name" value="ELECTRON TRANSPORT PROTEIN"/>
    <property type="match status" value="1"/>
</dbReference>
<reference evidence="10" key="1">
    <citation type="submission" date="2021-07" db="EMBL/GenBank/DDBJ databases">
        <title>Complete genome sequencing of a Clostridium isolate.</title>
        <authorList>
            <person name="Ueki A."/>
            <person name="Tonouchi A."/>
        </authorList>
    </citation>
    <scope>NUCLEOTIDE SEQUENCE [LARGE SCALE GENOMIC DNA]</scope>
    <source>
        <strain evidence="10">C5S11</strain>
    </source>
</reference>
<protein>
    <submittedName>
        <fullName evidence="9">Ferredoxin</fullName>
    </submittedName>
</protein>
<dbReference type="SMART" id="SM00900">
    <property type="entry name" value="FMN_bind"/>
    <property type="match status" value="1"/>
</dbReference>
<keyword evidence="10" id="KW-1185">Reference proteome</keyword>
<evidence type="ECO:0000256" key="5">
    <source>
        <dbReference type="ARBA" id="ARBA00023014"/>
    </source>
</evidence>
<organism evidence="9 10">
    <name type="scientific">Clostridium gelidum</name>
    <dbReference type="NCBI Taxonomy" id="704125"/>
    <lineage>
        <taxon>Bacteria</taxon>
        <taxon>Bacillati</taxon>
        <taxon>Bacillota</taxon>
        <taxon>Clostridia</taxon>
        <taxon>Eubacteriales</taxon>
        <taxon>Clostridiaceae</taxon>
        <taxon>Clostridium</taxon>
    </lineage>
</organism>
<keyword evidence="6 7" id="KW-0472">Membrane</keyword>
<sequence length="396" mass="43401">MNKKIKKSQVLRHVIQFIMFLILPGLYAMTFSEVKTVYQMIIGGNFNFLEAFPSLVEFIAVMLLTIVMGRWFCGWLCAFGAYNDLIYFISRKVFKVKFRVNEKVDSILKYVKYVVLIFIIIVSWTMGSNILESTSPWDAFGQITDLTTIFSSLLIGLVLLVLITIGAAFIERFFCRYLCPLGAIFSIISKLSITKINKPKADCGKCRACNNNCSMGLKLYKVNSAHGGDCINCLKCTEVCPRNNANVNILGQDVNQNLAGSVAMATMLGVYGLTNFGADALTKSGIISNQSTISSNATLDSSTSDSNTQKYKDGTYTGSGIGFKGRTTKVSVTVTGGKIRNVETLSYGDDRKYYERASTSVIKNVISKQSTSVDTVSGATYSSKGIMEAVKNALAV</sequence>
<evidence type="ECO:0000256" key="6">
    <source>
        <dbReference type="ARBA" id="ARBA00023136"/>
    </source>
</evidence>
<dbReference type="EMBL" id="AP024849">
    <property type="protein sequence ID" value="BCZ44901.1"/>
    <property type="molecule type" value="Genomic_DNA"/>
</dbReference>
<evidence type="ECO:0000313" key="10">
    <source>
        <dbReference type="Proteomes" id="UP000824633"/>
    </source>
</evidence>
<gene>
    <name evidence="9" type="ORF">psyc5s11_09680</name>
</gene>
<dbReference type="Gene3D" id="3.90.1010.20">
    <property type="match status" value="1"/>
</dbReference>
<evidence type="ECO:0000256" key="1">
    <source>
        <dbReference type="ARBA" id="ARBA00004236"/>
    </source>
</evidence>
<dbReference type="PROSITE" id="PS51379">
    <property type="entry name" value="4FE4S_FER_2"/>
    <property type="match status" value="1"/>
</dbReference>
<dbReference type="InterPro" id="IPR007329">
    <property type="entry name" value="FMN-bd"/>
</dbReference>
<keyword evidence="5" id="KW-0411">Iron-sulfur</keyword>
<dbReference type="InterPro" id="IPR017896">
    <property type="entry name" value="4Fe4S_Fe-S-bd"/>
</dbReference>
<dbReference type="Pfam" id="PF04205">
    <property type="entry name" value="FMN_bind"/>
    <property type="match status" value="1"/>
</dbReference>
<evidence type="ECO:0000256" key="4">
    <source>
        <dbReference type="ARBA" id="ARBA00023004"/>
    </source>
</evidence>
<comment type="subcellular location">
    <subcellularLocation>
        <location evidence="1">Cell membrane</location>
    </subcellularLocation>
</comment>
<feature type="transmembrane region" description="Helical" evidence="7">
    <location>
        <begin position="58"/>
        <end position="89"/>
    </location>
</feature>
<keyword evidence="7" id="KW-1133">Transmembrane helix</keyword>
<dbReference type="Proteomes" id="UP000824633">
    <property type="component" value="Chromosome"/>
</dbReference>
<dbReference type="PANTHER" id="PTHR30224:SF4">
    <property type="entry name" value="ELECTRON TRANSPORT PROTEIN YCCM-RELATED"/>
    <property type="match status" value="1"/>
</dbReference>
<feature type="domain" description="4Fe-4S ferredoxin-type" evidence="8">
    <location>
        <begin position="218"/>
        <end position="250"/>
    </location>
</feature>